<dbReference type="Pfam" id="PF07842">
    <property type="entry name" value="GCFC"/>
    <property type="match status" value="1"/>
</dbReference>
<dbReference type="EnsemblMetazoa" id="OVOC4924.1">
    <property type="protein sequence ID" value="OVOC4924.1"/>
    <property type="gene ID" value="WBGene00241733"/>
</dbReference>
<reference evidence="2" key="2">
    <citation type="submission" date="2022-06" db="UniProtKB">
        <authorList>
            <consortium name="EnsemblMetazoa"/>
        </authorList>
    </citation>
    <scope>IDENTIFICATION</scope>
</reference>
<dbReference type="AlphaFoldDB" id="A0A8R1TVI5"/>
<proteinExistence type="predicted"/>
<feature type="domain" description="GCF C-terminal" evidence="1">
    <location>
        <begin position="79"/>
        <end position="115"/>
    </location>
</feature>
<reference evidence="3" key="1">
    <citation type="submission" date="2013-10" db="EMBL/GenBank/DDBJ databases">
        <title>Genome sequencing of Onchocerca volvulus.</title>
        <authorList>
            <person name="Cotton J."/>
            <person name="Tsai J."/>
            <person name="Stanley E."/>
            <person name="Tracey A."/>
            <person name="Holroyd N."/>
            <person name="Lustigman S."/>
            <person name="Berriman M."/>
        </authorList>
    </citation>
    <scope>NUCLEOTIDE SEQUENCE</scope>
</reference>
<sequence>MSRIQKIQTEYFEEYRSLRLEELSIYHIDETSLAICASSLGWMDVSDEKDCFAVVSTSRSPVDAACRWKMAIFATFMERENLLEQIIISRISAEVDEWNPLTDHIPIHTWLYSWLVGWTYDWKAGSIIGLLDLGWMVGPMVRWLDPWLDG</sequence>
<evidence type="ECO:0000313" key="3">
    <source>
        <dbReference type="Proteomes" id="UP000024404"/>
    </source>
</evidence>
<dbReference type="Proteomes" id="UP000024404">
    <property type="component" value="Unassembled WGS sequence"/>
</dbReference>
<name>A0A8R1TVI5_ONCVO</name>
<accession>A0A8R1TVI5</accession>
<keyword evidence="3" id="KW-1185">Reference proteome</keyword>
<dbReference type="InterPro" id="IPR022783">
    <property type="entry name" value="GCFC_dom"/>
</dbReference>
<evidence type="ECO:0000313" key="2">
    <source>
        <dbReference type="EnsemblMetazoa" id="OVOC4924.1"/>
    </source>
</evidence>
<protein>
    <submittedName>
        <fullName evidence="2">GCFC domain-containing protein</fullName>
    </submittedName>
</protein>
<organism evidence="2 3">
    <name type="scientific">Onchocerca volvulus</name>
    <dbReference type="NCBI Taxonomy" id="6282"/>
    <lineage>
        <taxon>Eukaryota</taxon>
        <taxon>Metazoa</taxon>
        <taxon>Ecdysozoa</taxon>
        <taxon>Nematoda</taxon>
        <taxon>Chromadorea</taxon>
        <taxon>Rhabditida</taxon>
        <taxon>Spirurina</taxon>
        <taxon>Spiruromorpha</taxon>
        <taxon>Filarioidea</taxon>
        <taxon>Onchocercidae</taxon>
        <taxon>Onchocerca</taxon>
    </lineage>
</organism>
<dbReference type="EMBL" id="CMVM020000146">
    <property type="status" value="NOT_ANNOTATED_CDS"/>
    <property type="molecule type" value="Genomic_DNA"/>
</dbReference>
<evidence type="ECO:0000259" key="1">
    <source>
        <dbReference type="Pfam" id="PF07842"/>
    </source>
</evidence>